<dbReference type="RefSeq" id="WP_182956297.1">
    <property type="nucleotide sequence ID" value="NZ_WNXC01000002.1"/>
</dbReference>
<comment type="caution">
    <text evidence="1">The sequence shown here is derived from an EMBL/GenBank/DDBJ whole genome shotgun (WGS) entry which is preliminary data.</text>
</comment>
<name>A0ABR6EV61_9SPHI</name>
<dbReference type="EMBL" id="WNXC01000002">
    <property type="protein sequence ID" value="MBB2149164.1"/>
    <property type="molecule type" value="Genomic_DNA"/>
</dbReference>
<reference evidence="1 2" key="1">
    <citation type="submission" date="2019-11" db="EMBL/GenBank/DDBJ databases">
        <title>Description of Pedobacter sp. LMG 31462T.</title>
        <authorList>
            <person name="Carlier A."/>
            <person name="Qi S."/>
            <person name="Vandamme P."/>
        </authorList>
    </citation>
    <scope>NUCLEOTIDE SEQUENCE [LARGE SCALE GENOMIC DNA]</scope>
    <source>
        <strain evidence="1 2">LMG 31462</strain>
    </source>
</reference>
<dbReference type="Proteomes" id="UP000636110">
    <property type="component" value="Unassembled WGS sequence"/>
</dbReference>
<evidence type="ECO:0000313" key="1">
    <source>
        <dbReference type="EMBL" id="MBB2149164.1"/>
    </source>
</evidence>
<organism evidence="1 2">
    <name type="scientific">Pedobacter gandavensis</name>
    <dbReference type="NCBI Taxonomy" id="2679963"/>
    <lineage>
        <taxon>Bacteria</taxon>
        <taxon>Pseudomonadati</taxon>
        <taxon>Bacteroidota</taxon>
        <taxon>Sphingobacteriia</taxon>
        <taxon>Sphingobacteriales</taxon>
        <taxon>Sphingobacteriaceae</taxon>
        <taxon>Pedobacter</taxon>
    </lineage>
</organism>
<protein>
    <submittedName>
        <fullName evidence="1">Uncharacterized protein</fullName>
    </submittedName>
</protein>
<accession>A0ABR6EV61</accession>
<gene>
    <name evidence="1" type="ORF">GM920_09615</name>
</gene>
<proteinExistence type="predicted"/>
<keyword evidence="2" id="KW-1185">Reference proteome</keyword>
<sequence length="187" mass="19800">MALNAKNILYPQGRLNPGGIGGFIYYAFEEDIASYPAALTADTETAITFDALGSVPIADPFVMQTGKFFHKIYCTLEMGEVKFSMVGVRDSKSFENTVEISFPGNEAEMIGFIAAAANRRMAIIVPEQNGKLRVVGHPNFPAQIDTSEGTSGKAVADGRATVITIKAAAGTPAPIYLAPVPLEAVAP</sequence>
<evidence type="ECO:0000313" key="2">
    <source>
        <dbReference type="Proteomes" id="UP000636110"/>
    </source>
</evidence>